<evidence type="ECO:0000313" key="1">
    <source>
        <dbReference type="EMBL" id="EQA70709.1"/>
    </source>
</evidence>
<sequence length="396" mass="44274">MSWTQIDVNKFESSSGWTLELDGGYGWIMYHEEIEDELPETFLVLADLFGNPGQAVITVDPATGTIPTQYIPSLAINDIFTVNSQMAQLALIAQRGDIAIRSDLPGPAMFILAGDDPAYLQNWIPVTTIYPDWNNIQNKPLAFPPQNHNHDVRYYTKSETDLSLLNKRNTGPIPANEVVEDTNHRFVSDAEKNQWNNPDPPKWLAIQNKPATFPPDSHDHDTRYYTKNQTDTSLSNKRNTGDIPAIEIIIDSNHRFVTDTQIAAWNAGGGGLTNPLNQDINFSTGRILKLNNIPVAGWLDNGTPFYKKRIVYRFNNGVNYANIPHNVANARTNVRIIGFKYVAQQVSSPGVNIMLIDNYTGSNTQIGSISYDDTSMYVVRGATTGAFDFIMQIEYV</sequence>
<accession>T0FKU0</accession>
<dbReference type="RefSeq" id="WP_017213221.1">
    <property type="nucleotide sequence ID" value="NZ_AKWY02000025.1"/>
</dbReference>
<organism evidence="1 2">
    <name type="scientific">Leptospira noguchii serovar Panama str. CZ214</name>
    <dbReference type="NCBI Taxonomy" id="1001595"/>
    <lineage>
        <taxon>Bacteria</taxon>
        <taxon>Pseudomonadati</taxon>
        <taxon>Spirochaetota</taxon>
        <taxon>Spirochaetia</taxon>
        <taxon>Leptospirales</taxon>
        <taxon>Leptospiraceae</taxon>
        <taxon>Leptospira</taxon>
    </lineage>
</organism>
<evidence type="ECO:0000313" key="2">
    <source>
        <dbReference type="Proteomes" id="UP000015442"/>
    </source>
</evidence>
<name>T0FKU0_9LEPT</name>
<dbReference type="Proteomes" id="UP000015442">
    <property type="component" value="Unassembled WGS sequence"/>
</dbReference>
<proteinExistence type="predicted"/>
<comment type="caution">
    <text evidence="1">The sequence shown here is derived from an EMBL/GenBank/DDBJ whole genome shotgun (WGS) entry which is preliminary data.</text>
</comment>
<gene>
    <name evidence="1" type="ORF">LEP1GSC059_0189</name>
</gene>
<dbReference type="AlphaFoldDB" id="T0FKU0"/>
<protein>
    <submittedName>
        <fullName evidence="1">Uncharacterized protein</fullName>
    </submittedName>
</protein>
<reference evidence="1 2" key="1">
    <citation type="submission" date="2013-05" db="EMBL/GenBank/DDBJ databases">
        <authorList>
            <person name="Harkins D.M."/>
            <person name="Durkin A.S."/>
            <person name="Brinkac L.M."/>
            <person name="Haft D.H."/>
            <person name="Selengut J.D."/>
            <person name="Sanka R."/>
            <person name="DePew J."/>
            <person name="Purushe J."/>
            <person name="Hartskeerl R.A."/>
            <person name="Ahmed A."/>
            <person name="van der Linden H."/>
            <person name="Goris M.G.A."/>
            <person name="Vinetz J.M."/>
            <person name="Sutton G.G."/>
            <person name="Nierman W.C."/>
            <person name="Fouts D.E."/>
        </authorList>
    </citation>
    <scope>NUCLEOTIDE SEQUENCE [LARGE SCALE GENOMIC DNA]</scope>
    <source>
        <strain evidence="1 2">CZ214</strain>
    </source>
</reference>
<dbReference type="GeneID" id="23202882"/>
<dbReference type="EMBL" id="AKWY02000025">
    <property type="protein sequence ID" value="EQA70709.1"/>
    <property type="molecule type" value="Genomic_DNA"/>
</dbReference>